<reference evidence="3" key="1">
    <citation type="journal article" date="2019" name="Int. J. Syst. Evol. Microbiol.">
        <title>The Global Catalogue of Microorganisms (GCM) 10K type strain sequencing project: providing services to taxonomists for standard genome sequencing and annotation.</title>
        <authorList>
            <consortium name="The Broad Institute Genomics Platform"/>
            <consortium name="The Broad Institute Genome Sequencing Center for Infectious Disease"/>
            <person name="Wu L."/>
            <person name="Ma J."/>
        </authorList>
    </citation>
    <scope>NUCLEOTIDE SEQUENCE [LARGE SCALE GENOMIC DNA]</scope>
    <source>
        <strain evidence="3">KACC 13778</strain>
    </source>
</reference>
<accession>A0ABW0N0W3</accession>
<proteinExistence type="predicted"/>
<comment type="caution">
    <text evidence="2">The sequence shown here is derived from an EMBL/GenBank/DDBJ whole genome shotgun (WGS) entry which is preliminary data.</text>
</comment>
<dbReference type="Proteomes" id="UP001595956">
    <property type="component" value="Unassembled WGS sequence"/>
</dbReference>
<organism evidence="2 3">
    <name type="scientific">Nocardioides caricicola</name>
    <dbReference type="NCBI Taxonomy" id="634770"/>
    <lineage>
        <taxon>Bacteria</taxon>
        <taxon>Bacillati</taxon>
        <taxon>Actinomycetota</taxon>
        <taxon>Actinomycetes</taxon>
        <taxon>Propionibacteriales</taxon>
        <taxon>Nocardioidaceae</taxon>
        <taxon>Nocardioides</taxon>
    </lineage>
</organism>
<evidence type="ECO:0000313" key="3">
    <source>
        <dbReference type="Proteomes" id="UP001595956"/>
    </source>
</evidence>
<evidence type="ECO:0000313" key="2">
    <source>
        <dbReference type="EMBL" id="MFC5493980.1"/>
    </source>
</evidence>
<feature type="compositionally biased region" description="Polar residues" evidence="1">
    <location>
        <begin position="49"/>
        <end position="58"/>
    </location>
</feature>
<sequence>MIWVYALVFMFLCLAAIEWTSRPRKRAKDDPSPELEQRIPQPRKPTGDRTVNYTRRTR</sequence>
<keyword evidence="3" id="KW-1185">Reference proteome</keyword>
<dbReference type="EMBL" id="JBHSMD010000004">
    <property type="protein sequence ID" value="MFC5493980.1"/>
    <property type="molecule type" value="Genomic_DNA"/>
</dbReference>
<dbReference type="RefSeq" id="WP_345179057.1">
    <property type="nucleotide sequence ID" value="NZ_BAABFQ010000007.1"/>
</dbReference>
<feature type="region of interest" description="Disordered" evidence="1">
    <location>
        <begin position="22"/>
        <end position="58"/>
    </location>
</feature>
<protein>
    <submittedName>
        <fullName evidence="2">Uncharacterized protein</fullName>
    </submittedName>
</protein>
<gene>
    <name evidence="2" type="ORF">ACFPKY_12765</name>
</gene>
<feature type="compositionally biased region" description="Basic and acidic residues" evidence="1">
    <location>
        <begin position="27"/>
        <end position="37"/>
    </location>
</feature>
<name>A0ABW0N0W3_9ACTN</name>
<evidence type="ECO:0000256" key="1">
    <source>
        <dbReference type="SAM" id="MobiDB-lite"/>
    </source>
</evidence>